<feature type="transmembrane region" description="Helical" evidence="2">
    <location>
        <begin position="42"/>
        <end position="62"/>
    </location>
</feature>
<gene>
    <name evidence="3" type="ORF">GCM10009843_29650</name>
</gene>
<evidence type="ECO:0000313" key="3">
    <source>
        <dbReference type="EMBL" id="GAA2128781.1"/>
    </source>
</evidence>
<comment type="caution">
    <text evidence="3">The sequence shown here is derived from an EMBL/GenBank/DDBJ whole genome shotgun (WGS) entry which is preliminary data.</text>
</comment>
<dbReference type="Proteomes" id="UP001500575">
    <property type="component" value="Unassembled WGS sequence"/>
</dbReference>
<proteinExistence type="predicted"/>
<keyword evidence="2" id="KW-0812">Transmembrane</keyword>
<keyword evidence="2" id="KW-1133">Transmembrane helix</keyword>
<accession>A0ABP5KBQ5</accession>
<organism evidence="3 4">
    <name type="scientific">Nocardioides bigeumensis</name>
    <dbReference type="NCBI Taxonomy" id="433657"/>
    <lineage>
        <taxon>Bacteria</taxon>
        <taxon>Bacillati</taxon>
        <taxon>Actinomycetota</taxon>
        <taxon>Actinomycetes</taxon>
        <taxon>Propionibacteriales</taxon>
        <taxon>Nocardioidaceae</taxon>
        <taxon>Nocardioides</taxon>
    </lineage>
</organism>
<evidence type="ECO:0008006" key="5">
    <source>
        <dbReference type="Google" id="ProtNLM"/>
    </source>
</evidence>
<feature type="region of interest" description="Disordered" evidence="1">
    <location>
        <begin position="66"/>
        <end position="91"/>
    </location>
</feature>
<evidence type="ECO:0000256" key="2">
    <source>
        <dbReference type="SAM" id="Phobius"/>
    </source>
</evidence>
<keyword evidence="2" id="KW-0472">Membrane</keyword>
<keyword evidence="4" id="KW-1185">Reference proteome</keyword>
<name>A0ABP5KBQ5_9ACTN</name>
<sequence>MSFDDRLRAGFDEQAVAFEPEVERALDSVRSRGRAHRWRGRSIVLAASVATAASLVGVTLMMNGERPRDLQPLDDQTAVPAREPTGDAPPLRGTLVADIAEPSWLAGTWTMSLQGNGTMEMSPPRGYGGNPTGLVFTADASSFRTALFSGGACADDGTGVYGWVRRGERIVFDTVSDTCRARITFLTGSSWALSTEVPSRQ</sequence>
<evidence type="ECO:0000256" key="1">
    <source>
        <dbReference type="SAM" id="MobiDB-lite"/>
    </source>
</evidence>
<dbReference type="EMBL" id="BAAAQQ010000013">
    <property type="protein sequence ID" value="GAA2128781.1"/>
    <property type="molecule type" value="Genomic_DNA"/>
</dbReference>
<protein>
    <recommendedName>
        <fullName evidence="5">META domain-containing protein</fullName>
    </recommendedName>
</protein>
<evidence type="ECO:0000313" key="4">
    <source>
        <dbReference type="Proteomes" id="UP001500575"/>
    </source>
</evidence>
<reference evidence="4" key="1">
    <citation type="journal article" date="2019" name="Int. J. Syst. Evol. Microbiol.">
        <title>The Global Catalogue of Microorganisms (GCM) 10K type strain sequencing project: providing services to taxonomists for standard genome sequencing and annotation.</title>
        <authorList>
            <consortium name="The Broad Institute Genomics Platform"/>
            <consortium name="The Broad Institute Genome Sequencing Center for Infectious Disease"/>
            <person name="Wu L."/>
            <person name="Ma J."/>
        </authorList>
    </citation>
    <scope>NUCLEOTIDE SEQUENCE [LARGE SCALE GENOMIC DNA]</scope>
    <source>
        <strain evidence="4">JCM 16021</strain>
    </source>
</reference>